<dbReference type="Gene3D" id="3.40.50.720">
    <property type="entry name" value="NAD(P)-binding Rossmann-like Domain"/>
    <property type="match status" value="1"/>
</dbReference>
<dbReference type="InterPro" id="IPR011032">
    <property type="entry name" value="GroES-like_sf"/>
</dbReference>
<accession>A0A5N5X1J5</accession>
<dbReference type="GO" id="GO:0000166">
    <property type="term" value="F:nucleotide binding"/>
    <property type="evidence" value="ECO:0007669"/>
    <property type="project" value="UniProtKB-KW"/>
</dbReference>
<proteinExistence type="inferred from homology"/>
<organism evidence="6 7">
    <name type="scientific">Aspergillus leporis</name>
    <dbReference type="NCBI Taxonomy" id="41062"/>
    <lineage>
        <taxon>Eukaryota</taxon>
        <taxon>Fungi</taxon>
        <taxon>Dikarya</taxon>
        <taxon>Ascomycota</taxon>
        <taxon>Pezizomycotina</taxon>
        <taxon>Eurotiomycetes</taxon>
        <taxon>Eurotiomycetidae</taxon>
        <taxon>Eurotiales</taxon>
        <taxon>Aspergillaceae</taxon>
        <taxon>Aspergillus</taxon>
        <taxon>Aspergillus subgen. Circumdati</taxon>
    </lineage>
</organism>
<dbReference type="InterPro" id="IPR013154">
    <property type="entry name" value="ADH-like_N"/>
</dbReference>
<protein>
    <submittedName>
        <fullName evidence="6">Chaperonin 10-like protein</fullName>
    </submittedName>
</protein>
<dbReference type="AlphaFoldDB" id="A0A5N5X1J5"/>
<dbReference type="EMBL" id="ML732207">
    <property type="protein sequence ID" value="KAB8074621.1"/>
    <property type="molecule type" value="Genomic_DNA"/>
</dbReference>
<dbReference type="SMART" id="SM00829">
    <property type="entry name" value="PKS_ER"/>
    <property type="match status" value="1"/>
</dbReference>
<comment type="similarity">
    <text evidence="1">Belongs to the zinc-containing alcohol dehydrogenase family.</text>
</comment>
<evidence type="ECO:0000256" key="1">
    <source>
        <dbReference type="ARBA" id="ARBA00008072"/>
    </source>
</evidence>
<dbReference type="GO" id="GO:0016651">
    <property type="term" value="F:oxidoreductase activity, acting on NAD(P)H"/>
    <property type="evidence" value="ECO:0007669"/>
    <property type="project" value="InterPro"/>
</dbReference>
<feature type="domain" description="Enoyl reductase (ER)" evidence="5">
    <location>
        <begin position="13"/>
        <end position="274"/>
    </location>
</feature>
<keyword evidence="2" id="KW-0547">Nucleotide-binding</keyword>
<keyword evidence="3" id="KW-0521">NADP</keyword>
<name>A0A5N5X1J5_9EURO</name>
<evidence type="ECO:0000256" key="4">
    <source>
        <dbReference type="ARBA" id="ARBA00023002"/>
    </source>
</evidence>
<dbReference type="PANTHER" id="PTHR45348:SF2">
    <property type="entry name" value="ZINC-TYPE ALCOHOL DEHYDROGENASE-LIKE PROTEIN C2E1P3.01"/>
    <property type="match status" value="1"/>
</dbReference>
<evidence type="ECO:0000256" key="3">
    <source>
        <dbReference type="ARBA" id="ARBA00022857"/>
    </source>
</evidence>
<evidence type="ECO:0000313" key="6">
    <source>
        <dbReference type="EMBL" id="KAB8074621.1"/>
    </source>
</evidence>
<keyword evidence="7" id="KW-1185">Reference proteome</keyword>
<dbReference type="SUPFAM" id="SSF50129">
    <property type="entry name" value="GroES-like"/>
    <property type="match status" value="1"/>
</dbReference>
<dbReference type="InterPro" id="IPR020843">
    <property type="entry name" value="ER"/>
</dbReference>
<sequence length="299" mass="31903">MGNLRRCHVNAEKAYPLELKDVPYTAPSDDEVTIRNHAVGLNPVDWARQIMAAALFSSTTYPDILGADVVGKVVEVGLAAASRFKPGDHVLASLTASIPASLPFEQVAAIPLAISPAACGLFQEDHLALKLPTEHPAPPTGQTDLIWSGSSSVGSNAIQLAVAAGYESLGPSQTFNNHSPTISAGALMIGMTAAAPCAAIVDRVEGKKFVSVSNHFSGSLPKEVQPKFILCGNNDVCHAIFKEYLPRALENSIFKSASRAEVVVHSLRSVQKGLDNLKQNEGSFIPYKEYSAYLLNDYF</sequence>
<dbReference type="OrthoDB" id="48317at2759"/>
<dbReference type="InterPro" id="IPR036291">
    <property type="entry name" value="NAD(P)-bd_dom_sf"/>
</dbReference>
<dbReference type="InterPro" id="IPR047122">
    <property type="entry name" value="Trans-enoyl_RdTase-like"/>
</dbReference>
<dbReference type="Pfam" id="PF08240">
    <property type="entry name" value="ADH_N"/>
    <property type="match status" value="1"/>
</dbReference>
<dbReference type="Gene3D" id="3.90.180.10">
    <property type="entry name" value="Medium-chain alcohol dehydrogenases, catalytic domain"/>
    <property type="match status" value="2"/>
</dbReference>
<dbReference type="CDD" id="cd08249">
    <property type="entry name" value="enoyl_reductase_like"/>
    <property type="match status" value="1"/>
</dbReference>
<dbReference type="PANTHER" id="PTHR45348">
    <property type="entry name" value="HYPOTHETICAL OXIDOREDUCTASE (EUROFUNG)"/>
    <property type="match status" value="1"/>
</dbReference>
<evidence type="ECO:0000256" key="2">
    <source>
        <dbReference type="ARBA" id="ARBA00022741"/>
    </source>
</evidence>
<keyword evidence="4" id="KW-0560">Oxidoreductase</keyword>
<reference evidence="6 7" key="1">
    <citation type="submission" date="2019-04" db="EMBL/GenBank/DDBJ databases">
        <title>Friends and foes A comparative genomics study of 23 Aspergillus species from section Flavi.</title>
        <authorList>
            <consortium name="DOE Joint Genome Institute"/>
            <person name="Kjaerbolling I."/>
            <person name="Vesth T."/>
            <person name="Frisvad J.C."/>
            <person name="Nybo J.L."/>
            <person name="Theobald S."/>
            <person name="Kildgaard S."/>
            <person name="Isbrandt T."/>
            <person name="Kuo A."/>
            <person name="Sato A."/>
            <person name="Lyhne E.K."/>
            <person name="Kogle M.E."/>
            <person name="Wiebenga A."/>
            <person name="Kun R.S."/>
            <person name="Lubbers R.J."/>
            <person name="Makela M.R."/>
            <person name="Barry K."/>
            <person name="Chovatia M."/>
            <person name="Clum A."/>
            <person name="Daum C."/>
            <person name="Haridas S."/>
            <person name="He G."/>
            <person name="LaButti K."/>
            <person name="Lipzen A."/>
            <person name="Mondo S."/>
            <person name="Riley R."/>
            <person name="Salamov A."/>
            <person name="Simmons B.A."/>
            <person name="Magnuson J.K."/>
            <person name="Henrissat B."/>
            <person name="Mortensen U.H."/>
            <person name="Larsen T.O."/>
            <person name="Devries R.P."/>
            <person name="Grigoriev I.V."/>
            <person name="Machida M."/>
            <person name="Baker S.E."/>
            <person name="Andersen M.R."/>
        </authorList>
    </citation>
    <scope>NUCLEOTIDE SEQUENCE [LARGE SCALE GENOMIC DNA]</scope>
    <source>
        <strain evidence="6 7">CBS 151.66</strain>
    </source>
</reference>
<evidence type="ECO:0000259" key="5">
    <source>
        <dbReference type="SMART" id="SM00829"/>
    </source>
</evidence>
<dbReference type="SUPFAM" id="SSF51735">
    <property type="entry name" value="NAD(P)-binding Rossmann-fold domains"/>
    <property type="match status" value="1"/>
</dbReference>
<gene>
    <name evidence="6" type="ORF">BDV29DRAFT_190862</name>
</gene>
<evidence type="ECO:0000313" key="7">
    <source>
        <dbReference type="Proteomes" id="UP000326565"/>
    </source>
</evidence>
<dbReference type="Proteomes" id="UP000326565">
    <property type="component" value="Unassembled WGS sequence"/>
</dbReference>